<evidence type="ECO:0000259" key="7">
    <source>
        <dbReference type="Pfam" id="PF14527"/>
    </source>
</evidence>
<keyword evidence="2 4" id="KW-0238">DNA-binding</keyword>
<dbReference type="NCBIfam" id="TIGR00647">
    <property type="entry name" value="DNA_bind_WhiA"/>
    <property type="match status" value="1"/>
</dbReference>
<dbReference type="InterPro" id="IPR023054">
    <property type="entry name" value="Sporulation_regulator_WhiA_C"/>
</dbReference>
<dbReference type="InterPro" id="IPR018478">
    <property type="entry name" value="Sporu_reg_WhiA_N_dom"/>
</dbReference>
<evidence type="ECO:0000256" key="3">
    <source>
        <dbReference type="ARBA" id="ARBA00023306"/>
    </source>
</evidence>
<feature type="domain" description="Sporulation transcription regulator WhiA N-terminal" evidence="6">
    <location>
        <begin position="20"/>
        <end position="93"/>
    </location>
</feature>
<dbReference type="Proteomes" id="UP000824078">
    <property type="component" value="Unassembled WGS sequence"/>
</dbReference>
<dbReference type="InterPro" id="IPR003802">
    <property type="entry name" value="Sporulation_regulator_WhiA"/>
</dbReference>
<evidence type="ECO:0000313" key="8">
    <source>
        <dbReference type="EMBL" id="HIU24818.1"/>
    </source>
</evidence>
<evidence type="ECO:0000259" key="5">
    <source>
        <dbReference type="Pfam" id="PF02650"/>
    </source>
</evidence>
<feature type="domain" description="WhiA LAGLIDADG-like" evidence="7">
    <location>
        <begin position="128"/>
        <end position="219"/>
    </location>
</feature>
<evidence type="ECO:0000256" key="4">
    <source>
        <dbReference type="HAMAP-Rule" id="MF_01420"/>
    </source>
</evidence>
<dbReference type="InterPro" id="IPR027434">
    <property type="entry name" value="Homing_endonucl"/>
</dbReference>
<gene>
    <name evidence="4 8" type="primary">whiA</name>
    <name evidence="8" type="ORF">IAD17_07860</name>
</gene>
<comment type="similarity">
    <text evidence="4">Belongs to the WhiA family.</text>
</comment>
<dbReference type="SUPFAM" id="SSF55608">
    <property type="entry name" value="Homing endonucleases"/>
    <property type="match status" value="1"/>
</dbReference>
<dbReference type="EMBL" id="DVMQ01000021">
    <property type="protein sequence ID" value="HIU24818.1"/>
    <property type="molecule type" value="Genomic_DNA"/>
</dbReference>
<dbReference type="Pfam" id="PF14527">
    <property type="entry name" value="LAGLIDADG_WhiA"/>
    <property type="match status" value="1"/>
</dbReference>
<accession>A0A9D1L6B6</accession>
<dbReference type="AlphaFoldDB" id="A0A9D1L6B6"/>
<name>A0A9D1L6B6_9ACTN</name>
<dbReference type="Pfam" id="PF10298">
    <property type="entry name" value="WhiA_N"/>
    <property type="match status" value="1"/>
</dbReference>
<evidence type="ECO:0000313" key="9">
    <source>
        <dbReference type="Proteomes" id="UP000824078"/>
    </source>
</evidence>
<dbReference type="InterPro" id="IPR039518">
    <property type="entry name" value="WhiA_LAGLIDADG_dom"/>
</dbReference>
<protein>
    <recommendedName>
        <fullName evidence="4">Probable cell division protein WhiA</fullName>
    </recommendedName>
</protein>
<reference evidence="8" key="2">
    <citation type="journal article" date="2021" name="PeerJ">
        <title>Extensive microbial diversity within the chicken gut microbiome revealed by metagenomics and culture.</title>
        <authorList>
            <person name="Gilroy R."/>
            <person name="Ravi A."/>
            <person name="Getino M."/>
            <person name="Pursley I."/>
            <person name="Horton D.L."/>
            <person name="Alikhan N.F."/>
            <person name="Baker D."/>
            <person name="Gharbi K."/>
            <person name="Hall N."/>
            <person name="Watson M."/>
            <person name="Adriaenssens E.M."/>
            <person name="Foster-Nyarko E."/>
            <person name="Jarju S."/>
            <person name="Secka A."/>
            <person name="Antonio M."/>
            <person name="Oren A."/>
            <person name="Chaudhuri R.R."/>
            <person name="La Ragione R."/>
            <person name="Hildebrand F."/>
            <person name="Pallen M.J."/>
        </authorList>
    </citation>
    <scope>NUCLEOTIDE SEQUENCE</scope>
    <source>
        <strain evidence="8">ChiHjej12B11-29160</strain>
    </source>
</reference>
<comment type="function">
    <text evidence="4">Involved in cell division and chromosome segregation.</text>
</comment>
<dbReference type="Gene3D" id="3.10.28.10">
    <property type="entry name" value="Homing endonucleases"/>
    <property type="match status" value="1"/>
</dbReference>
<dbReference type="GO" id="GO:0003677">
    <property type="term" value="F:DNA binding"/>
    <property type="evidence" value="ECO:0007669"/>
    <property type="project" value="UniProtKB-UniRule"/>
</dbReference>
<feature type="domain" description="Sporulation regulator WhiA C-terminal" evidence="5">
    <location>
        <begin position="222"/>
        <end position="304"/>
    </location>
</feature>
<dbReference type="HAMAP" id="MF_01420">
    <property type="entry name" value="HTH_type_WhiA"/>
    <property type="match status" value="1"/>
</dbReference>
<proteinExistence type="inferred from homology"/>
<keyword evidence="1 4" id="KW-0132">Cell division</keyword>
<comment type="caution">
    <text evidence="8">The sequence shown here is derived from an EMBL/GenBank/DDBJ whole genome shotgun (WGS) entry which is preliminary data.</text>
</comment>
<keyword evidence="3 4" id="KW-0131">Cell cycle</keyword>
<evidence type="ECO:0000256" key="1">
    <source>
        <dbReference type="ARBA" id="ARBA00022618"/>
    </source>
</evidence>
<dbReference type="GO" id="GO:0043937">
    <property type="term" value="P:regulation of sporulation"/>
    <property type="evidence" value="ECO:0007669"/>
    <property type="project" value="InterPro"/>
</dbReference>
<dbReference type="GO" id="GO:0051301">
    <property type="term" value="P:cell division"/>
    <property type="evidence" value="ECO:0007669"/>
    <property type="project" value="UniProtKB-UniRule"/>
</dbReference>
<dbReference type="PANTHER" id="PTHR37307">
    <property type="entry name" value="CELL DIVISION PROTEIN WHIA-RELATED"/>
    <property type="match status" value="1"/>
</dbReference>
<dbReference type="PANTHER" id="PTHR37307:SF1">
    <property type="entry name" value="CELL DIVISION PROTEIN WHIA-RELATED"/>
    <property type="match status" value="1"/>
</dbReference>
<organism evidence="8 9">
    <name type="scientific">Candidatus Coprovicinus avistercoris</name>
    <dbReference type="NCBI Taxonomy" id="2840754"/>
    <lineage>
        <taxon>Bacteria</taxon>
        <taxon>Bacillati</taxon>
        <taxon>Actinomycetota</taxon>
        <taxon>Coriobacteriia</taxon>
        <taxon>Coriobacteriales</taxon>
        <taxon>Coriobacteriaceae</taxon>
        <taxon>Coriobacteriaceae incertae sedis</taxon>
        <taxon>Candidatus Coprovicinus</taxon>
    </lineage>
</organism>
<reference evidence="8" key="1">
    <citation type="submission" date="2020-10" db="EMBL/GenBank/DDBJ databases">
        <authorList>
            <person name="Gilroy R."/>
        </authorList>
    </citation>
    <scope>NUCLEOTIDE SEQUENCE</scope>
    <source>
        <strain evidence="8">ChiHjej12B11-29160</strain>
    </source>
</reference>
<dbReference type="Pfam" id="PF02650">
    <property type="entry name" value="HTH_WhiA"/>
    <property type="match status" value="1"/>
</dbReference>
<sequence>MSFTAEVKDELSRVEGTCPDCNIAQLSALVRICGTLSYRGPGHYSIRIATETGAVARTIIKLAHKALDLDTTLTVRRSVLHKTRNYLIEIPDQPKLPVSLVRLGILDTSLRLMTGVSEKIIAKPCCRAAYLRGAFMAGGFVADPRGDFHLEVAVTGESFAQQLLAIADSEGVSAKLNHRRGAYAMYIKNFGAIVLLLRAMGAKRSAAAVANVRRMKSVKNDVNRRVNAEIANQARSTGAAADQLALIDKAEKRIGLEKLPPAVREFCELRRAYPELSLRDLGRQHDPALSKSALYHRLLRLQELLKQIEESDVQEDADLTTE</sequence>
<evidence type="ECO:0000259" key="6">
    <source>
        <dbReference type="Pfam" id="PF10298"/>
    </source>
</evidence>
<evidence type="ECO:0000256" key="2">
    <source>
        <dbReference type="ARBA" id="ARBA00023125"/>
    </source>
</evidence>